<gene>
    <name evidence="3" type="ORF">EG327_011696</name>
    <name evidence="2" type="ORF">EG328_000204</name>
</gene>
<dbReference type="AlphaFoldDB" id="A0A8H3U5Q5"/>
<protein>
    <recommendedName>
        <fullName evidence="6">Transglycosylase SLT domain-containing protein</fullName>
    </recommendedName>
</protein>
<dbReference type="InterPro" id="IPR023346">
    <property type="entry name" value="Lysozyme-like_dom_sf"/>
</dbReference>
<keyword evidence="1" id="KW-0472">Membrane</keyword>
<dbReference type="EMBL" id="WNWR01000957">
    <property type="protein sequence ID" value="KAE9966835.1"/>
    <property type="molecule type" value="Genomic_DNA"/>
</dbReference>
<dbReference type="Gene3D" id="1.10.530.10">
    <property type="match status" value="1"/>
</dbReference>
<organism evidence="2 4">
    <name type="scientific">Venturia inaequalis</name>
    <name type="common">Apple scab fungus</name>
    <dbReference type="NCBI Taxonomy" id="5025"/>
    <lineage>
        <taxon>Eukaryota</taxon>
        <taxon>Fungi</taxon>
        <taxon>Dikarya</taxon>
        <taxon>Ascomycota</taxon>
        <taxon>Pezizomycotina</taxon>
        <taxon>Dothideomycetes</taxon>
        <taxon>Pleosporomycetidae</taxon>
        <taxon>Venturiales</taxon>
        <taxon>Venturiaceae</taxon>
        <taxon>Venturia</taxon>
    </lineage>
</organism>
<dbReference type="Proteomes" id="UP000447873">
    <property type="component" value="Unassembled WGS sequence"/>
</dbReference>
<evidence type="ECO:0008006" key="6">
    <source>
        <dbReference type="Google" id="ProtNLM"/>
    </source>
</evidence>
<evidence type="ECO:0000313" key="4">
    <source>
        <dbReference type="Proteomes" id="UP000447873"/>
    </source>
</evidence>
<evidence type="ECO:0000256" key="1">
    <source>
        <dbReference type="SAM" id="Phobius"/>
    </source>
</evidence>
<name>A0A8H3U5Q5_VENIN</name>
<sequence length="264" mass="28825">MPRRSHSKRSSCLTQHQQRGYAPQIPSIEMKLTSSLKPIIWMAMAMSAAVFAAPISNFTFSAVASSNCQSRPPAGTCPAQTDAEFSVTPGFAWSFNKAVPVSSWLHPDCIWENHKWLTGTRDLTIVSKLKEPVYRAACETGVDPALIMAIIFQESHGMLNIHRTIAPDGSSSNGIMQSDACPSMEGRDPSTISEEEVYGMVRCGTEHFKGNMNEPVKNPTHDPWVALRLYNSGSVALSGDLNDGNGATGHYVVQVANRLRGWTN</sequence>
<dbReference type="SUPFAM" id="SSF53955">
    <property type="entry name" value="Lysozyme-like"/>
    <property type="match status" value="1"/>
</dbReference>
<dbReference type="Proteomes" id="UP000490939">
    <property type="component" value="Unassembled WGS sequence"/>
</dbReference>
<evidence type="ECO:0000313" key="3">
    <source>
        <dbReference type="EMBL" id="KAE9966835.1"/>
    </source>
</evidence>
<keyword evidence="1" id="KW-0812">Transmembrane</keyword>
<proteinExistence type="predicted"/>
<dbReference type="EMBL" id="WNWS01001002">
    <property type="protein sequence ID" value="KAE9962704.1"/>
    <property type="molecule type" value="Genomic_DNA"/>
</dbReference>
<accession>A0A8H3U5Q5</accession>
<evidence type="ECO:0000313" key="5">
    <source>
        <dbReference type="Proteomes" id="UP000490939"/>
    </source>
</evidence>
<keyword evidence="5" id="KW-1185">Reference proteome</keyword>
<reference evidence="2 4" key="1">
    <citation type="submission" date="2018-12" db="EMBL/GenBank/DDBJ databases">
        <title>Venturia inaequalis Genome Resource.</title>
        <authorList>
            <person name="Lichtner F.J."/>
        </authorList>
    </citation>
    <scope>NUCLEOTIDE SEQUENCE [LARGE SCALE GENOMIC DNA]</scope>
    <source>
        <strain evidence="2 4">120213</strain>
        <strain evidence="3 5">DMI_063113</strain>
    </source>
</reference>
<evidence type="ECO:0000313" key="2">
    <source>
        <dbReference type="EMBL" id="KAE9962704.1"/>
    </source>
</evidence>
<feature type="transmembrane region" description="Helical" evidence="1">
    <location>
        <begin position="39"/>
        <end position="60"/>
    </location>
</feature>
<comment type="caution">
    <text evidence="2">The sequence shown here is derived from an EMBL/GenBank/DDBJ whole genome shotgun (WGS) entry which is preliminary data.</text>
</comment>
<keyword evidence="1" id="KW-1133">Transmembrane helix</keyword>